<comment type="similarity">
    <text evidence="8">Belongs to the shikimate dehydrogenase family.</text>
</comment>
<dbReference type="SUPFAM" id="SSF51735">
    <property type="entry name" value="NAD(P)-binding Rossmann-fold domains"/>
    <property type="match status" value="1"/>
</dbReference>
<keyword evidence="13" id="KW-1185">Reference proteome</keyword>
<feature type="binding site" evidence="8">
    <location>
        <position position="94"/>
    </location>
    <ligand>
        <name>NADP(+)</name>
        <dbReference type="ChEBI" id="CHEBI:58349"/>
    </ligand>
</feature>
<dbReference type="GO" id="GO:0005829">
    <property type="term" value="C:cytosol"/>
    <property type="evidence" value="ECO:0007669"/>
    <property type="project" value="TreeGrafter"/>
</dbReference>
<dbReference type="GO" id="GO:0009073">
    <property type="term" value="P:aromatic amino acid family biosynthetic process"/>
    <property type="evidence" value="ECO:0007669"/>
    <property type="project" value="UniProtKB-KW"/>
</dbReference>
<dbReference type="CDD" id="cd01065">
    <property type="entry name" value="NAD_bind_Shikimate_DH"/>
    <property type="match status" value="1"/>
</dbReference>
<dbReference type="InterPro" id="IPR022893">
    <property type="entry name" value="Shikimate_DH_fam"/>
</dbReference>
<dbReference type="GO" id="GO:0050661">
    <property type="term" value="F:NADP binding"/>
    <property type="evidence" value="ECO:0007669"/>
    <property type="project" value="InterPro"/>
</dbReference>
<dbReference type="GO" id="GO:0008652">
    <property type="term" value="P:amino acid biosynthetic process"/>
    <property type="evidence" value="ECO:0007669"/>
    <property type="project" value="UniProtKB-KW"/>
</dbReference>
<dbReference type="SUPFAM" id="SSF53223">
    <property type="entry name" value="Aminoacid dehydrogenase-like, N-terminal domain"/>
    <property type="match status" value="1"/>
</dbReference>
<feature type="domain" description="Shikimate dehydrogenase substrate binding N-terminal" evidence="10">
    <location>
        <begin position="23"/>
        <end position="105"/>
    </location>
</feature>
<dbReference type="Pfam" id="PF08501">
    <property type="entry name" value="Shikimate_dh_N"/>
    <property type="match status" value="1"/>
</dbReference>
<feature type="binding site" evidence="8">
    <location>
        <position position="270"/>
    </location>
    <ligand>
        <name>NADP(+)</name>
        <dbReference type="ChEBI" id="CHEBI:58349"/>
    </ligand>
</feature>
<feature type="binding site" evidence="8">
    <location>
        <position position="103"/>
    </location>
    <ligand>
        <name>shikimate</name>
        <dbReference type="ChEBI" id="CHEBI:36208"/>
    </ligand>
</feature>
<feature type="binding site" evidence="8">
    <location>
        <position position="78"/>
    </location>
    <ligand>
        <name>shikimate</name>
        <dbReference type="ChEBI" id="CHEBI:36208"/>
    </ligand>
</feature>
<dbReference type="GO" id="GO:0009423">
    <property type="term" value="P:chorismate biosynthetic process"/>
    <property type="evidence" value="ECO:0007669"/>
    <property type="project" value="UniProtKB-UniRule"/>
</dbReference>
<dbReference type="InterPro" id="IPR036291">
    <property type="entry name" value="NAD(P)-bd_dom_sf"/>
</dbReference>
<feature type="binding site" evidence="8">
    <location>
        <position position="248"/>
    </location>
    <ligand>
        <name>NADP(+)</name>
        <dbReference type="ChEBI" id="CHEBI:58349"/>
    </ligand>
</feature>
<feature type="binding site" evidence="8">
    <location>
        <position position="277"/>
    </location>
    <ligand>
        <name>shikimate</name>
        <dbReference type="ChEBI" id="CHEBI:36208"/>
    </ligand>
</feature>
<dbReference type="InterPro" id="IPR006151">
    <property type="entry name" value="Shikm_DH/Glu-tRNA_Rdtase"/>
</dbReference>
<feature type="binding site" evidence="8">
    <location>
        <begin position="170"/>
        <end position="175"/>
    </location>
    <ligand>
        <name>NADP(+)</name>
        <dbReference type="ChEBI" id="CHEBI:58349"/>
    </ligand>
</feature>
<dbReference type="PANTHER" id="PTHR21089">
    <property type="entry name" value="SHIKIMATE DEHYDROGENASE"/>
    <property type="match status" value="1"/>
</dbReference>
<evidence type="ECO:0000256" key="8">
    <source>
        <dbReference type="HAMAP-Rule" id="MF_00222"/>
    </source>
</evidence>
<keyword evidence="5 8" id="KW-0560">Oxidoreductase</keyword>
<dbReference type="Pfam" id="PF18317">
    <property type="entry name" value="SDH_C"/>
    <property type="match status" value="1"/>
</dbReference>
<evidence type="ECO:0000256" key="3">
    <source>
        <dbReference type="ARBA" id="ARBA00022605"/>
    </source>
</evidence>
<keyword evidence="4 8" id="KW-0521">NADP</keyword>
<keyword evidence="6 8" id="KW-0057">Aromatic amino acid biosynthesis</keyword>
<comment type="pathway">
    <text evidence="1 8">Metabolic intermediate biosynthesis; chorismate biosynthesis; chorismate from D-erythrose 4-phosphate and phosphoenolpyruvate: step 4/7.</text>
</comment>
<evidence type="ECO:0000256" key="7">
    <source>
        <dbReference type="ARBA" id="ARBA00049442"/>
    </source>
</evidence>
<protein>
    <recommendedName>
        <fullName evidence="2 8">Shikimate dehydrogenase (NADP(+))</fullName>
        <shortName evidence="8">SDH</shortName>
        <ecNumber evidence="2 8">1.1.1.25</ecNumber>
    </recommendedName>
</protein>
<evidence type="ECO:0000256" key="5">
    <source>
        <dbReference type="ARBA" id="ARBA00023002"/>
    </source>
</evidence>
<dbReference type="InterPro" id="IPR046346">
    <property type="entry name" value="Aminoacid_DH-like_N_sf"/>
</dbReference>
<dbReference type="EMBL" id="FYEX01000001">
    <property type="protein sequence ID" value="SNC62436.1"/>
    <property type="molecule type" value="Genomic_DNA"/>
</dbReference>
<dbReference type="HAMAP" id="MF_00222">
    <property type="entry name" value="Shikimate_DH_AroE"/>
    <property type="match status" value="1"/>
</dbReference>
<dbReference type="PANTHER" id="PTHR21089:SF1">
    <property type="entry name" value="BIFUNCTIONAL 3-DEHYDROQUINATE DEHYDRATASE_SHIKIMATE DEHYDROGENASE, CHLOROPLASTIC"/>
    <property type="match status" value="1"/>
</dbReference>
<gene>
    <name evidence="8" type="primary">aroE</name>
    <name evidence="12" type="ORF">SAMN06295916_0677</name>
</gene>
<dbReference type="OrthoDB" id="9776868at2"/>
<dbReference type="NCBIfam" id="NF001310">
    <property type="entry name" value="PRK00258.1-2"/>
    <property type="match status" value="1"/>
</dbReference>
<feature type="binding site" evidence="8">
    <location>
        <position position="118"/>
    </location>
    <ligand>
        <name>shikimate</name>
        <dbReference type="ChEBI" id="CHEBI:36208"/>
    </ligand>
</feature>
<evidence type="ECO:0000256" key="4">
    <source>
        <dbReference type="ARBA" id="ARBA00022857"/>
    </source>
</evidence>
<evidence type="ECO:0000259" key="11">
    <source>
        <dbReference type="Pfam" id="PF18317"/>
    </source>
</evidence>
<evidence type="ECO:0000256" key="1">
    <source>
        <dbReference type="ARBA" id="ARBA00004871"/>
    </source>
</evidence>
<evidence type="ECO:0000259" key="10">
    <source>
        <dbReference type="Pfam" id="PF08501"/>
    </source>
</evidence>
<dbReference type="RefSeq" id="WP_088812559.1">
    <property type="nucleotide sequence ID" value="NZ_FYEX01000001.1"/>
</dbReference>
<reference evidence="12 13" key="1">
    <citation type="submission" date="2017-06" db="EMBL/GenBank/DDBJ databases">
        <authorList>
            <person name="Kim H.J."/>
            <person name="Triplett B.A."/>
        </authorList>
    </citation>
    <scope>NUCLEOTIDE SEQUENCE [LARGE SCALE GENOMIC DNA]</scope>
    <source>
        <strain evidence="12 13">MWH-VicM1</strain>
    </source>
</reference>
<feature type="active site" description="Proton acceptor" evidence="8">
    <location>
        <position position="82"/>
    </location>
</feature>
<feature type="domain" description="Quinate/shikimate 5-dehydrogenase/glutamyl-tRNA reductase" evidence="9">
    <location>
        <begin position="130"/>
        <end position="201"/>
    </location>
</feature>
<dbReference type="UniPathway" id="UPA00053">
    <property type="reaction ID" value="UER00087"/>
</dbReference>
<dbReference type="GO" id="GO:0004764">
    <property type="term" value="F:shikimate 3-dehydrogenase (NADP+) activity"/>
    <property type="evidence" value="ECO:0007669"/>
    <property type="project" value="UniProtKB-UniRule"/>
</dbReference>
<dbReference type="NCBIfam" id="TIGR00507">
    <property type="entry name" value="aroE"/>
    <property type="match status" value="1"/>
</dbReference>
<keyword evidence="3 8" id="KW-0028">Amino-acid biosynthesis</keyword>
<evidence type="ECO:0000256" key="6">
    <source>
        <dbReference type="ARBA" id="ARBA00023141"/>
    </source>
</evidence>
<evidence type="ECO:0000256" key="2">
    <source>
        <dbReference type="ARBA" id="ARBA00012962"/>
    </source>
</evidence>
<dbReference type="InterPro" id="IPR011342">
    <property type="entry name" value="Shikimate_DH"/>
</dbReference>
<comment type="subunit">
    <text evidence="8">Homodimer.</text>
</comment>
<feature type="domain" description="SDH C-terminal" evidence="11">
    <location>
        <begin position="270"/>
        <end position="289"/>
    </location>
</feature>
<dbReference type="InterPro" id="IPR013708">
    <property type="entry name" value="Shikimate_DH-bd_N"/>
</dbReference>
<evidence type="ECO:0000259" key="9">
    <source>
        <dbReference type="Pfam" id="PF01488"/>
    </source>
</evidence>
<feature type="binding site" evidence="8">
    <location>
        <begin position="146"/>
        <end position="150"/>
    </location>
    <ligand>
        <name>NADP(+)</name>
        <dbReference type="ChEBI" id="CHEBI:58349"/>
    </ligand>
</feature>
<organism evidence="12 13">
    <name type="scientific">Polynucleobacter victoriensis</name>
    <dbReference type="NCBI Taxonomy" id="2049319"/>
    <lineage>
        <taxon>Bacteria</taxon>
        <taxon>Pseudomonadati</taxon>
        <taxon>Pseudomonadota</taxon>
        <taxon>Betaproteobacteria</taxon>
        <taxon>Burkholderiales</taxon>
        <taxon>Burkholderiaceae</taxon>
        <taxon>Polynucleobacter</taxon>
    </lineage>
</organism>
<accession>A0A212T9D8</accession>
<feature type="binding site" evidence="8">
    <location>
        <begin position="31"/>
        <end position="33"/>
    </location>
    <ligand>
        <name>shikimate</name>
        <dbReference type="ChEBI" id="CHEBI:36208"/>
    </ligand>
</feature>
<sequence length="308" mass="33471">MTNQATIDQVNPQSHPGKDVYAVIGHPIAHSKSPIIHAYFAKQTNQSIHYGRIFSELNAFKETVEQFFARGGKGLNITVPFKLEAYELAQKKTETAKLAQAANVLWYKDGELWCDNTDGAGLTRDLQRLLKHQGASLNHAKVLILGAGGAAQGVIEPLMLEKVGQITIANRTFAKAQQLVEQFKQSATSAQVLLEAIEIQDLAQSDRDSSDAFDLIINATASGLGDASPISKELLKAISNSKTLAYDMVYGKETRFMQDARELGLKASDGLGMLVEQAALAFETWRNFKGADSTLDIDGAIAAVRATY</sequence>
<dbReference type="AlphaFoldDB" id="A0A212T9D8"/>
<evidence type="ECO:0000313" key="12">
    <source>
        <dbReference type="EMBL" id="SNC62436.1"/>
    </source>
</evidence>
<dbReference type="Gene3D" id="3.40.50.10860">
    <property type="entry name" value="Leucine Dehydrogenase, chain A, domain 1"/>
    <property type="match status" value="1"/>
</dbReference>
<dbReference type="GO" id="GO:0019632">
    <property type="term" value="P:shikimate metabolic process"/>
    <property type="evidence" value="ECO:0007669"/>
    <property type="project" value="InterPro"/>
</dbReference>
<name>A0A212T9D8_9BURK</name>
<dbReference type="FunFam" id="3.40.50.10860:FF:000006">
    <property type="entry name" value="Shikimate dehydrogenase (NADP(+))"/>
    <property type="match status" value="1"/>
</dbReference>
<proteinExistence type="inferred from homology"/>
<dbReference type="Gene3D" id="3.40.50.720">
    <property type="entry name" value="NAD(P)-binding Rossmann-like Domain"/>
    <property type="match status" value="1"/>
</dbReference>
<feature type="binding site" evidence="8">
    <location>
        <position position="250"/>
    </location>
    <ligand>
        <name>shikimate</name>
        <dbReference type="ChEBI" id="CHEBI:36208"/>
    </ligand>
</feature>
<dbReference type="Pfam" id="PF01488">
    <property type="entry name" value="Shikimate_DH"/>
    <property type="match status" value="1"/>
</dbReference>
<dbReference type="InterPro" id="IPR041121">
    <property type="entry name" value="SDH_C"/>
</dbReference>
<evidence type="ECO:0000313" key="13">
    <source>
        <dbReference type="Proteomes" id="UP000197215"/>
    </source>
</evidence>
<dbReference type="Proteomes" id="UP000197215">
    <property type="component" value="Unassembled WGS sequence"/>
</dbReference>
<dbReference type="EC" id="1.1.1.25" evidence="2 8"/>
<comment type="function">
    <text evidence="8">Involved in the biosynthesis of the chorismate, which leads to the biosynthesis of aromatic amino acids. Catalyzes the reversible NADPH linked reduction of 3-dehydroshikimate (DHSA) to yield shikimate (SA).</text>
</comment>
<comment type="catalytic activity">
    <reaction evidence="7 8">
        <text>shikimate + NADP(+) = 3-dehydroshikimate + NADPH + H(+)</text>
        <dbReference type="Rhea" id="RHEA:17737"/>
        <dbReference type="ChEBI" id="CHEBI:15378"/>
        <dbReference type="ChEBI" id="CHEBI:16630"/>
        <dbReference type="ChEBI" id="CHEBI:36208"/>
        <dbReference type="ChEBI" id="CHEBI:57783"/>
        <dbReference type="ChEBI" id="CHEBI:58349"/>
        <dbReference type="EC" id="1.1.1.25"/>
    </reaction>
</comment>